<dbReference type="SMART" id="SM00642">
    <property type="entry name" value="Aamy"/>
    <property type="match status" value="1"/>
</dbReference>
<keyword evidence="3" id="KW-0326">Glycosidase</keyword>
<dbReference type="CDD" id="cd11333">
    <property type="entry name" value="AmyAc_SI_OligoGlu_DGase"/>
    <property type="match status" value="1"/>
</dbReference>
<dbReference type="Pfam" id="PF11941">
    <property type="entry name" value="DUF3459"/>
    <property type="match status" value="1"/>
</dbReference>
<keyword evidence="2" id="KW-0378">Hydrolase</keyword>
<comment type="caution">
    <text evidence="5">The sequence shown here is derived from an EMBL/GenBank/DDBJ whole genome shotgun (WGS) entry which is preliminary data.</text>
</comment>
<dbReference type="PANTHER" id="PTHR10357:SF179">
    <property type="entry name" value="NEUTRAL AND BASIC AMINO ACID TRANSPORT PROTEIN RBAT"/>
    <property type="match status" value="1"/>
</dbReference>
<dbReference type="Gene3D" id="3.20.20.80">
    <property type="entry name" value="Glycosidases"/>
    <property type="match status" value="1"/>
</dbReference>
<protein>
    <submittedName>
        <fullName evidence="5">Alpha-glucosidase</fullName>
    </submittedName>
</protein>
<dbReference type="SUPFAM" id="SSF51445">
    <property type="entry name" value="(Trans)glycosidases"/>
    <property type="match status" value="1"/>
</dbReference>
<dbReference type="InterPro" id="IPR045857">
    <property type="entry name" value="O16G_dom_2"/>
</dbReference>
<evidence type="ECO:0000256" key="3">
    <source>
        <dbReference type="ARBA" id="ARBA00023295"/>
    </source>
</evidence>
<feature type="domain" description="Glycosyl hydrolase family 13 catalytic" evidence="4">
    <location>
        <begin position="12"/>
        <end position="400"/>
    </location>
</feature>
<evidence type="ECO:0000313" key="6">
    <source>
        <dbReference type="Proteomes" id="UP000886751"/>
    </source>
</evidence>
<dbReference type="PANTHER" id="PTHR10357">
    <property type="entry name" value="ALPHA-AMYLASE FAMILY MEMBER"/>
    <property type="match status" value="1"/>
</dbReference>
<dbReference type="Pfam" id="PF00128">
    <property type="entry name" value="Alpha-amylase"/>
    <property type="match status" value="1"/>
</dbReference>
<gene>
    <name evidence="5" type="ORF">H9846_07645</name>
</gene>
<dbReference type="InterPro" id="IPR006047">
    <property type="entry name" value="GH13_cat_dom"/>
</dbReference>
<reference evidence="5" key="2">
    <citation type="submission" date="2021-04" db="EMBL/GenBank/DDBJ databases">
        <authorList>
            <person name="Gilroy R."/>
        </authorList>
    </citation>
    <scope>NUCLEOTIDE SEQUENCE</scope>
    <source>
        <strain evidence="5">ChiHecec2B26-7398</strain>
    </source>
</reference>
<accession>A0A9D2BVQ9</accession>
<dbReference type="Proteomes" id="UP000886751">
    <property type="component" value="Unassembled WGS sequence"/>
</dbReference>
<organism evidence="5 6">
    <name type="scientific">Candidatus Gemmiger excrementipullorum</name>
    <dbReference type="NCBI Taxonomy" id="2838610"/>
    <lineage>
        <taxon>Bacteria</taxon>
        <taxon>Bacillati</taxon>
        <taxon>Bacillota</taxon>
        <taxon>Clostridia</taxon>
        <taxon>Eubacteriales</taxon>
        <taxon>Gemmiger</taxon>
    </lineage>
</organism>
<evidence type="ECO:0000313" key="5">
    <source>
        <dbReference type="EMBL" id="HIX95317.1"/>
    </source>
</evidence>
<dbReference type="GO" id="GO:0004556">
    <property type="term" value="F:alpha-amylase activity"/>
    <property type="evidence" value="ECO:0007669"/>
    <property type="project" value="TreeGrafter"/>
</dbReference>
<evidence type="ECO:0000259" key="4">
    <source>
        <dbReference type="SMART" id="SM00642"/>
    </source>
</evidence>
<dbReference type="EMBL" id="DXEI01000116">
    <property type="protein sequence ID" value="HIX95317.1"/>
    <property type="molecule type" value="Genomic_DNA"/>
</dbReference>
<dbReference type="FunFam" id="3.90.400.10:FF:000002">
    <property type="entry name" value="Sucrose isomerase"/>
    <property type="match status" value="1"/>
</dbReference>
<dbReference type="GO" id="GO:0009313">
    <property type="term" value="P:oligosaccharide catabolic process"/>
    <property type="evidence" value="ECO:0007669"/>
    <property type="project" value="TreeGrafter"/>
</dbReference>
<name>A0A9D2BVQ9_9FIRM</name>
<dbReference type="Gene3D" id="3.90.400.10">
    <property type="entry name" value="Oligo-1,6-glucosidase, Domain 2"/>
    <property type="match status" value="1"/>
</dbReference>
<comment type="similarity">
    <text evidence="1">Belongs to the glycosyl hydrolase 13 family.</text>
</comment>
<evidence type="ECO:0000256" key="1">
    <source>
        <dbReference type="ARBA" id="ARBA00008061"/>
    </source>
</evidence>
<sequence>MAPWWNHTVFYQIYMPSFCDGNNDGIGDFAGIRAKLPYLKQLGVGCVWLTPFYPSPKVDQGYDVSDYYGIDPDYGTMADFRAFIRQAHALGIRVLADVVMNHTSTAHAWFQASRASRSDPKRNWYIWREGANGAPPNNWQSFFGEPAWEWDAATGMYYYHSFARQQADLNWAEPEVRRAMLDMLDFWIDEGVDGFRLDVINNLTVTGCLTDNPADETGAQIHRYDINQPGIRDALRQIAAHVKRRGDIFLVGEISSDRLEVIRPYADDDLLDTTFNFNLGSMPRFDFPVFAAQLQAMCAGYRGAHRPTIFFGSHDMPRFPGRFGFDAAQARCLFTLLLTFRAYPFLYFGDELGMQSYVCHTFADARDVQGVIAYRQAKGAGKPEEECLRLLNAASRDHGRNTMYWDETLPNGGFSAATPWIPWQPQPGASAEAQRRDPDSLFHFTARLAALRSTLPVLIDGDCTVEAPADGVIVCRRTLAGDELTALINFAPAPCRLPFAADGCRLLCATGPAAWQAGGGTVCLQGKSAAVFLRSTAEVNLP</sequence>
<dbReference type="InterPro" id="IPR022567">
    <property type="entry name" value="DUF3459"/>
</dbReference>
<reference evidence="5" key="1">
    <citation type="journal article" date="2021" name="PeerJ">
        <title>Extensive microbial diversity within the chicken gut microbiome revealed by metagenomics and culture.</title>
        <authorList>
            <person name="Gilroy R."/>
            <person name="Ravi A."/>
            <person name="Getino M."/>
            <person name="Pursley I."/>
            <person name="Horton D.L."/>
            <person name="Alikhan N.F."/>
            <person name="Baker D."/>
            <person name="Gharbi K."/>
            <person name="Hall N."/>
            <person name="Watson M."/>
            <person name="Adriaenssens E.M."/>
            <person name="Foster-Nyarko E."/>
            <person name="Jarju S."/>
            <person name="Secka A."/>
            <person name="Antonio M."/>
            <person name="Oren A."/>
            <person name="Chaudhuri R.R."/>
            <person name="La Ragione R."/>
            <person name="Hildebrand F."/>
            <person name="Pallen M.J."/>
        </authorList>
    </citation>
    <scope>NUCLEOTIDE SEQUENCE</scope>
    <source>
        <strain evidence="5">ChiHecec2B26-7398</strain>
    </source>
</reference>
<proteinExistence type="inferred from homology"/>
<dbReference type="AlphaFoldDB" id="A0A9D2BVQ9"/>
<dbReference type="InterPro" id="IPR017853">
    <property type="entry name" value="GH"/>
</dbReference>
<evidence type="ECO:0000256" key="2">
    <source>
        <dbReference type="ARBA" id="ARBA00022801"/>
    </source>
</evidence>